<evidence type="ECO:0000256" key="1">
    <source>
        <dbReference type="SAM" id="Phobius"/>
    </source>
</evidence>
<organism evidence="2 3">
    <name type="scientific">Cavenderia fasciculata</name>
    <name type="common">Slime mold</name>
    <name type="synonym">Dictyostelium fasciculatum</name>
    <dbReference type="NCBI Taxonomy" id="261658"/>
    <lineage>
        <taxon>Eukaryota</taxon>
        <taxon>Amoebozoa</taxon>
        <taxon>Evosea</taxon>
        <taxon>Eumycetozoa</taxon>
        <taxon>Dictyostelia</taxon>
        <taxon>Acytosteliales</taxon>
        <taxon>Cavenderiaceae</taxon>
        <taxon>Cavenderia</taxon>
    </lineage>
</organism>
<gene>
    <name evidence="2" type="ORF">DFA_07764</name>
</gene>
<dbReference type="KEGG" id="dfa:DFA_07764"/>
<sequence>MASMINNYEKKIKIKKSKDQAENAALALSSKQQQQNVVEDLTHTLFIDMITSLRLNDITRALQSMIHLVRSEKESPKQPQWSHLPNYQHPVFKPLFNYLAYSPACSELFHIWDQCNDKPQIYVAIKPVLFELLAIIITVNDRPGQVTDHQKKKTATSTSTKTNTSSAIVQPINLAESIFENRMNELKSIIVQGIHRGDGESSDVPLVINTLRLGVQLDSQPSVDGGCLFDGQTVCTETDAGVYQTLQLEIDQHHHLETFQKIGTVFDGIEIPDDIRWSIERFIENVVTKHESGIAPLPSTSAWHWFRATDTMSSEANAISSLVSRLNTTRFQAHQQLYNVTYESCPELILATFNPLLTQPIQTATPNYFYMPDTSSLLKELSLHIPSCPWKYNQQQQQTNMTLSRIAIPESPNILLNMLVPKNIANFDLALKAKLPFVTYTQATIYLMYMRRLNAVISEMTSELASKTLPVDRSQFQSFINDLTSMAKERIIPITNFKLNATTYKANPLIFGVFISILNEYVKYIAPNEMIPLSLFDLKYLLESDARVQMDFIQLVSNSKSFHNPTLVSSNLINNESILNLVLRLYENCKLNELKTKYHSLIFKLLSINNYFLGMDHEIDIWIGGLFNPTYSVAEQLDNIKMFVGLVQETELHKLEYVDICQRVSNLVQPHHLNEIIVSPVLLSSLVYLNRNLQQQNKDNNNNNNNSALQQHQSLYLAGCILQLASIHSTFILSLIQLISSSGNNSLASNLMSGQFKGIDKNCLDSFLNNNKNNPPYLATLNNYILKRANCQHYKDLGVVDIEQLWNIKDKKFNPSIDILNRFMQSIDNGNLFSLSIDKKEMYLILQKVPVTIILSHLLIESSDNIQQFYDSMPPVKQFISQSINNLSPRQMTIVLPILRELIEKENNQETISFYFDIISSIFSTLLATRANLALKLIDQFMLSNFIQSNILNQNYSFCKRTKQNKNKLNKTKYLYLFIFNFILDIIRLITLILHFNKNIENNIIYEIVIKIINQFKKDVEIDLDDEDLEEMKPSIKAIQFLIHYLDYNNCLSICNILVDTNNNKKKNSSRFISRLLCLAVNCLLQGNEIKNSQLFNQLVENYNINLNTLIGNLILNQNMTTTTKQLNQQESRIIFEKIINSLIQNSNNQSCSSLIDQTILHLLVQSISNPQSCCHFDMITTIFNNNKYLSTLLEKSEKFKSVITTVLILYLNQYQLDQFIGNYSNSLTSLVNGSDNQYWISIIQSIIVHGITLPNQTRSIVLEKIKSSSSSSSSLSISNLVGKLLSFTKYDKLETMETDIKTLGIELSAKHLNSFDHHYLNQLSSSTFGQLSDTFFTKLANHTTNISTLVLFVSIQKERNQKHIQHFIEQLVENLNQPKLISPSLARLNVVLDSLNQNNSSQTVSINYKKIFKLLFKQQSINIFKDYINYENKDKQVTYQLAHLLYSLYNGDPSELCVDKSHFDNIMRAYAGTLHPVDVLLYRIVYLHEVHNPDLNDSTIGLFGANYDNHTIGVDSLLLTGSLLNEEILKFTVTNYPINATMTMTTVIPLLDQNFKLESKYPYDPSFLLRLFKSVLEDIKDKQSFLMNGPGSFIISSLSSLDNLVRKHSISLLSTITNRDNNNSNNSNNNNNNIKFISHSAKSIISHITSLYSHLKQNPIPTFYSIFYIRSLEATKSNVTKEFDENVKKGLYDYYQLKPTSFNIKKLPLIDYKSFIDNPILTSWILKLSININNKIEIKELISMFESITCTIEIRSFILTLLTSIASGSIGGANHLVSSEIISWISSLLTNRSLPSHHFDQLLDLITELLKHLDLNLSNQIDSISNFFLIHLNQMKKWEKNELKMLNGLSNILQNHKLSSTTNQTSTFSISLESIENLLQHQGQQIVDDSSLIKIVTCNPTVYNIDLSCTSKDKLILVVKLIDTILSNTIQSIQRRSSPTTTTTTDSTIDQLELIVLTSQWIEKLLLANLGLSIYMDSNISTKLISLTHCHQSILNQQLFNNNNNNKKDIERINFKSNQIIVGLTNCMVLSTYIKIGKKLSKDEMNIILSLPRPSTTTKTTKNNSINQSLYNQSITILKKYL</sequence>
<keyword evidence="1" id="KW-1133">Transmembrane helix</keyword>
<name>F4Q364_CACFS</name>
<protein>
    <submittedName>
        <fullName evidence="2">Uncharacterized protein</fullName>
    </submittedName>
</protein>
<dbReference type="Proteomes" id="UP000007797">
    <property type="component" value="Unassembled WGS sequence"/>
</dbReference>
<dbReference type="RefSeq" id="XP_004355260.1">
    <property type="nucleotide sequence ID" value="XM_004355208.1"/>
</dbReference>
<feature type="transmembrane region" description="Helical" evidence="1">
    <location>
        <begin position="974"/>
        <end position="996"/>
    </location>
</feature>
<dbReference type="EMBL" id="GL883021">
    <property type="protein sequence ID" value="EGG16786.1"/>
    <property type="molecule type" value="Genomic_DNA"/>
</dbReference>
<keyword evidence="3" id="KW-1185">Reference proteome</keyword>
<keyword evidence="1" id="KW-0472">Membrane</keyword>
<evidence type="ECO:0000313" key="3">
    <source>
        <dbReference type="Proteomes" id="UP000007797"/>
    </source>
</evidence>
<evidence type="ECO:0000313" key="2">
    <source>
        <dbReference type="EMBL" id="EGG16786.1"/>
    </source>
</evidence>
<accession>F4Q364</accession>
<keyword evidence="1" id="KW-0812">Transmembrane</keyword>
<dbReference type="OMA" id="IINSCPD"/>
<dbReference type="GeneID" id="14869401"/>
<dbReference type="OrthoDB" id="72892at2759"/>
<reference evidence="3" key="1">
    <citation type="journal article" date="2011" name="Genome Res.">
        <title>Phylogeny-wide analysis of social amoeba genomes highlights ancient origins for complex intercellular communication.</title>
        <authorList>
            <person name="Heidel A.J."/>
            <person name="Lawal H.M."/>
            <person name="Felder M."/>
            <person name="Schilde C."/>
            <person name="Helps N.R."/>
            <person name="Tunggal B."/>
            <person name="Rivero F."/>
            <person name="John U."/>
            <person name="Schleicher M."/>
            <person name="Eichinger L."/>
            <person name="Platzer M."/>
            <person name="Noegel A.A."/>
            <person name="Schaap P."/>
            <person name="Gloeckner G."/>
        </authorList>
    </citation>
    <scope>NUCLEOTIDE SEQUENCE [LARGE SCALE GENOMIC DNA]</scope>
    <source>
        <strain evidence="3">SH3</strain>
    </source>
</reference>
<proteinExistence type="predicted"/>